<organism evidence="1">
    <name type="scientific">uncultured Thermomicrobiales bacterium</name>
    <dbReference type="NCBI Taxonomy" id="1645740"/>
    <lineage>
        <taxon>Bacteria</taxon>
        <taxon>Pseudomonadati</taxon>
        <taxon>Thermomicrobiota</taxon>
        <taxon>Thermomicrobia</taxon>
        <taxon>Thermomicrobiales</taxon>
        <taxon>environmental samples</taxon>
    </lineage>
</organism>
<accession>A0A6J4VPD5</accession>
<sequence length="192" mass="21260">MTGEQNAAVVALSRVLADAADVLGTSPEDILVRSLELRSRTDDPSPLPPAFLIRLGHDLEYWADTQGNIERVEDPGGHGGKDNELRLRFEQAGGIGGWTSRYEADESDLSTGETTQLRRHLEDTNFFTLPDEVANGERIPDGYSYTLWIAHGRRNHEVRTYDGTGPHQSPALESLIEWLRQRSPSPGPASRT</sequence>
<dbReference type="EMBL" id="CADCWJ010000845">
    <property type="protein sequence ID" value="CAA9585162.1"/>
    <property type="molecule type" value="Genomic_DNA"/>
</dbReference>
<dbReference type="InterPro" id="IPR049457">
    <property type="entry name" value="Emfourin"/>
</dbReference>
<protein>
    <submittedName>
        <fullName evidence="1">Uncharacterized protein</fullName>
    </submittedName>
</protein>
<name>A0A6J4VPD5_9BACT</name>
<dbReference type="Pfam" id="PF20242">
    <property type="entry name" value="Emfourin"/>
    <property type="match status" value="1"/>
</dbReference>
<reference evidence="1" key="1">
    <citation type="submission" date="2020-02" db="EMBL/GenBank/DDBJ databases">
        <authorList>
            <person name="Meier V. D."/>
        </authorList>
    </citation>
    <scope>NUCLEOTIDE SEQUENCE</scope>
    <source>
        <strain evidence="1">AVDCRST_MAG87</strain>
    </source>
</reference>
<dbReference type="AlphaFoldDB" id="A0A6J4VPD5"/>
<proteinExistence type="predicted"/>
<gene>
    <name evidence="1" type="ORF">AVDCRST_MAG87-3852</name>
</gene>
<evidence type="ECO:0000313" key="1">
    <source>
        <dbReference type="EMBL" id="CAA9585162.1"/>
    </source>
</evidence>